<dbReference type="EMBL" id="JH725183">
    <property type="protein sequence ID" value="EJP62715.1"/>
    <property type="molecule type" value="Genomic_DNA"/>
</dbReference>
<proteinExistence type="predicted"/>
<dbReference type="Proteomes" id="UP000002762">
    <property type="component" value="Unassembled WGS sequence"/>
</dbReference>
<evidence type="ECO:0000313" key="3">
    <source>
        <dbReference type="Proteomes" id="UP000002762"/>
    </source>
</evidence>
<feature type="region of interest" description="Disordered" evidence="1">
    <location>
        <begin position="83"/>
        <end position="103"/>
    </location>
</feature>
<reference evidence="2 3" key="1">
    <citation type="journal article" date="2012" name="Sci. Rep.">
        <title>Genomic perspectives on the evolution of fungal entomopathogenicity in Beauveria bassiana.</title>
        <authorList>
            <person name="Xiao G."/>
            <person name="Ying S.H."/>
            <person name="Zheng P."/>
            <person name="Wang Z.L."/>
            <person name="Zhang S."/>
            <person name="Xie X.Q."/>
            <person name="Shang Y."/>
            <person name="St Leger R.J."/>
            <person name="Zhao G.P."/>
            <person name="Wang C."/>
            <person name="Feng M.G."/>
        </authorList>
    </citation>
    <scope>NUCLEOTIDE SEQUENCE [LARGE SCALE GENOMIC DNA]</scope>
    <source>
        <strain evidence="2 3">ARSEF 2860</strain>
    </source>
</reference>
<gene>
    <name evidence="2" type="ORF">BBA_08430</name>
</gene>
<sequence>MGESRTRPGISVLVAGQRRRKSKALDTFVLLPKFAFSSKSVNDMASCQSPSSIPHVAPWPDNNDKKKRALRNAVVQDAYPVVDYPPKRTTQSPARLPAKGLESSQMTCTDDMYRGNTDHNIAKPNVDMMIK</sequence>
<dbReference type="GeneID" id="19891442"/>
<dbReference type="RefSeq" id="XP_008601749.1">
    <property type="nucleotide sequence ID" value="XM_008603527.1"/>
</dbReference>
<name>J4VWB6_BEAB2</name>
<evidence type="ECO:0000313" key="2">
    <source>
        <dbReference type="EMBL" id="EJP62715.1"/>
    </source>
</evidence>
<dbReference type="HOGENOM" id="CLU_1927213_0_0_1"/>
<evidence type="ECO:0000256" key="1">
    <source>
        <dbReference type="SAM" id="MobiDB-lite"/>
    </source>
</evidence>
<protein>
    <submittedName>
        <fullName evidence="2">Uncharacterized protein</fullName>
    </submittedName>
</protein>
<accession>J4VWB6</accession>
<keyword evidence="3" id="KW-1185">Reference proteome</keyword>
<dbReference type="InParanoid" id="J4VWB6"/>
<organism evidence="2 3">
    <name type="scientific">Beauveria bassiana (strain ARSEF 2860)</name>
    <name type="common">White muscardine disease fungus</name>
    <name type="synonym">Tritirachium shiotae</name>
    <dbReference type="NCBI Taxonomy" id="655819"/>
    <lineage>
        <taxon>Eukaryota</taxon>
        <taxon>Fungi</taxon>
        <taxon>Dikarya</taxon>
        <taxon>Ascomycota</taxon>
        <taxon>Pezizomycotina</taxon>
        <taxon>Sordariomycetes</taxon>
        <taxon>Hypocreomycetidae</taxon>
        <taxon>Hypocreales</taxon>
        <taxon>Cordycipitaceae</taxon>
        <taxon>Beauveria</taxon>
    </lineage>
</organism>
<dbReference type="AlphaFoldDB" id="J4VWB6"/>